<reference evidence="1 2" key="1">
    <citation type="submission" date="2021-10" db="EMBL/GenBank/DDBJ databases">
        <title>Streptomyces sp. strain SMC 277, a novel streptomycete isolated from soil.</title>
        <authorList>
            <person name="Chanama M."/>
        </authorList>
    </citation>
    <scope>NUCLEOTIDE SEQUENCE [LARGE SCALE GENOMIC DNA]</scope>
    <source>
        <strain evidence="1 2">SMC 277</strain>
    </source>
</reference>
<dbReference type="Proteomes" id="UP001199054">
    <property type="component" value="Unassembled WGS sequence"/>
</dbReference>
<dbReference type="EMBL" id="JAJAUY010000035">
    <property type="protein sequence ID" value="MCB5180113.1"/>
    <property type="molecule type" value="Genomic_DNA"/>
</dbReference>
<gene>
    <name evidence="1" type="ORF">LG632_12075</name>
</gene>
<protein>
    <submittedName>
        <fullName evidence="1">Uncharacterized protein</fullName>
    </submittedName>
</protein>
<accession>A0ABS8B694</accession>
<organism evidence="1 2">
    <name type="scientific">Streptomyces antimicrobicus</name>
    <dbReference type="NCBI Taxonomy" id="2883108"/>
    <lineage>
        <taxon>Bacteria</taxon>
        <taxon>Bacillati</taxon>
        <taxon>Actinomycetota</taxon>
        <taxon>Actinomycetes</taxon>
        <taxon>Kitasatosporales</taxon>
        <taxon>Streptomycetaceae</taxon>
        <taxon>Streptomyces</taxon>
    </lineage>
</organism>
<name>A0ABS8B694_9ACTN</name>
<sequence length="147" mass="16200">MTMHTLEMYAWPSTSDEGPDALPMVHFTTEQLVGDEVTPEGVPVWLFDTAIRDGGWVHFTDYEGWASTAPGWNAVYRQEDDALFVTGPGACEGWYQGYLGAPEDWRAAADAQRKLVLLTAPVQHPSYYAHAVEQGAAFALLVPLDVI</sequence>
<proteinExistence type="predicted"/>
<evidence type="ECO:0000313" key="1">
    <source>
        <dbReference type="EMBL" id="MCB5180113.1"/>
    </source>
</evidence>
<evidence type="ECO:0000313" key="2">
    <source>
        <dbReference type="Proteomes" id="UP001199054"/>
    </source>
</evidence>
<keyword evidence="2" id="KW-1185">Reference proteome</keyword>
<comment type="caution">
    <text evidence="1">The sequence shown here is derived from an EMBL/GenBank/DDBJ whole genome shotgun (WGS) entry which is preliminary data.</text>
</comment>
<dbReference type="RefSeq" id="WP_226726998.1">
    <property type="nucleotide sequence ID" value="NZ_JAJAUY010000035.1"/>
</dbReference>